<feature type="region of interest" description="Disordered" evidence="1">
    <location>
        <begin position="1"/>
        <end position="25"/>
    </location>
</feature>
<evidence type="ECO:0000313" key="4">
    <source>
        <dbReference type="Proteomes" id="UP000735874"/>
    </source>
</evidence>
<organism evidence="2 4">
    <name type="scientific">Phytophthora cactorum</name>
    <dbReference type="NCBI Taxonomy" id="29920"/>
    <lineage>
        <taxon>Eukaryota</taxon>
        <taxon>Sar</taxon>
        <taxon>Stramenopiles</taxon>
        <taxon>Oomycota</taxon>
        <taxon>Peronosporomycetes</taxon>
        <taxon>Peronosporales</taxon>
        <taxon>Peronosporaceae</taxon>
        <taxon>Phytophthora</taxon>
    </lineage>
</organism>
<reference evidence="2" key="1">
    <citation type="submission" date="2018-10" db="EMBL/GenBank/DDBJ databases">
        <title>Effector identification in a new, highly contiguous assembly of the strawberry crown rot pathogen Phytophthora cactorum.</title>
        <authorList>
            <person name="Armitage A.D."/>
            <person name="Nellist C.F."/>
            <person name="Bates H."/>
            <person name="Vickerstaff R.J."/>
            <person name="Harrison R.J."/>
        </authorList>
    </citation>
    <scope>NUCLEOTIDE SEQUENCE</scope>
    <source>
        <strain evidence="2">15-7</strain>
        <strain evidence="3">4040</strain>
    </source>
</reference>
<dbReference type="EMBL" id="RCMK01001455">
    <property type="protein sequence ID" value="KAG2893990.1"/>
    <property type="molecule type" value="Genomic_DNA"/>
</dbReference>
<proteinExistence type="predicted"/>
<gene>
    <name evidence="2" type="ORF">PC113_g21432</name>
    <name evidence="3" type="ORF">PC117_g23622</name>
</gene>
<feature type="compositionally biased region" description="Polar residues" evidence="1">
    <location>
        <begin position="56"/>
        <end position="75"/>
    </location>
</feature>
<dbReference type="AlphaFoldDB" id="A0A8T0Y7M3"/>
<feature type="region of interest" description="Disordered" evidence="1">
    <location>
        <begin position="56"/>
        <end position="100"/>
    </location>
</feature>
<evidence type="ECO:0000313" key="2">
    <source>
        <dbReference type="EMBL" id="KAG2828629.1"/>
    </source>
</evidence>
<evidence type="ECO:0000313" key="3">
    <source>
        <dbReference type="EMBL" id="KAG2893990.1"/>
    </source>
</evidence>
<sequence>MDGDENGECSDNQGSRRLARQTRESGACVVAQVPTVTHDTAVINKLAANNASNVGVAPCQSTVNNEEVTDNQQTRKPGDHRVAGREGGGASPATPVLPAK</sequence>
<evidence type="ECO:0000256" key="1">
    <source>
        <dbReference type="SAM" id="MobiDB-lite"/>
    </source>
</evidence>
<name>A0A8T0Y7M3_9STRA</name>
<accession>A0A8T0Y7M3</accession>
<protein>
    <submittedName>
        <fullName evidence="2">Uncharacterized protein</fullName>
    </submittedName>
</protein>
<dbReference type="Proteomes" id="UP000736787">
    <property type="component" value="Unassembled WGS sequence"/>
</dbReference>
<dbReference type="Proteomes" id="UP000735874">
    <property type="component" value="Unassembled WGS sequence"/>
</dbReference>
<dbReference type="EMBL" id="RCMG01001386">
    <property type="protein sequence ID" value="KAG2828629.1"/>
    <property type="molecule type" value="Genomic_DNA"/>
</dbReference>
<dbReference type="VEuPathDB" id="FungiDB:PC110_g17172"/>
<comment type="caution">
    <text evidence="2">The sequence shown here is derived from an EMBL/GenBank/DDBJ whole genome shotgun (WGS) entry which is preliminary data.</text>
</comment>